<dbReference type="PANTHER" id="PTHR43586">
    <property type="entry name" value="CYSTEINE DESULFURASE"/>
    <property type="match status" value="1"/>
</dbReference>
<keyword evidence="9" id="KW-1185">Reference proteome</keyword>
<evidence type="ECO:0000256" key="5">
    <source>
        <dbReference type="ARBA" id="ARBA00022898"/>
    </source>
</evidence>
<evidence type="ECO:0000313" key="9">
    <source>
        <dbReference type="Proteomes" id="UP001448498"/>
    </source>
</evidence>
<dbReference type="EMBL" id="CP109822">
    <property type="protein sequence ID" value="XAE52067.1"/>
    <property type="molecule type" value="Genomic_DNA"/>
</dbReference>
<dbReference type="SUPFAM" id="SSF53383">
    <property type="entry name" value="PLP-dependent transferases"/>
    <property type="match status" value="1"/>
</dbReference>
<dbReference type="InterPro" id="IPR015421">
    <property type="entry name" value="PyrdxlP-dep_Trfase_major"/>
</dbReference>
<comment type="cofactor">
    <cofactor evidence="1">
        <name>pyridoxal 5'-phosphate</name>
        <dbReference type="ChEBI" id="CHEBI:597326"/>
    </cofactor>
</comment>
<dbReference type="EC" id="2.8.1.7" evidence="3"/>
<dbReference type="NCBIfam" id="TIGR01979">
    <property type="entry name" value="sufS"/>
    <property type="match status" value="1"/>
</dbReference>
<protein>
    <recommendedName>
        <fullName evidence="3">cysteine desulfurase</fullName>
        <ecNumber evidence="3">2.8.1.7</ecNumber>
    </recommendedName>
</protein>
<evidence type="ECO:0000313" key="8">
    <source>
        <dbReference type="EMBL" id="XAE52067.1"/>
    </source>
</evidence>
<evidence type="ECO:0000259" key="7">
    <source>
        <dbReference type="Pfam" id="PF00266"/>
    </source>
</evidence>
<evidence type="ECO:0000256" key="6">
    <source>
        <dbReference type="ARBA" id="ARBA00050776"/>
    </source>
</evidence>
<dbReference type="InterPro" id="IPR015424">
    <property type="entry name" value="PyrdxlP-dep_Trfase"/>
</dbReference>
<accession>A0ABZ3DSQ4</accession>
<dbReference type="PANTHER" id="PTHR43586:SF8">
    <property type="entry name" value="CYSTEINE DESULFURASE 1, CHLOROPLASTIC"/>
    <property type="match status" value="1"/>
</dbReference>
<feature type="domain" description="Aminotransferase class V" evidence="7">
    <location>
        <begin position="286"/>
        <end position="655"/>
    </location>
</feature>
<dbReference type="Pfam" id="PF00266">
    <property type="entry name" value="Aminotran_5"/>
    <property type="match status" value="1"/>
</dbReference>
<comment type="similarity">
    <text evidence="2">Belongs to the class-V pyridoxal-phosphate-dependent aminotransferase family. Csd subfamily.</text>
</comment>
<organism evidence="8 9">
    <name type="scientific">Burkholderia arboris</name>
    <dbReference type="NCBI Taxonomy" id="488730"/>
    <lineage>
        <taxon>Bacteria</taxon>
        <taxon>Pseudomonadati</taxon>
        <taxon>Pseudomonadota</taxon>
        <taxon>Betaproteobacteria</taxon>
        <taxon>Burkholderiales</taxon>
        <taxon>Burkholderiaceae</taxon>
        <taxon>Burkholderia</taxon>
        <taxon>Burkholderia cepacia complex</taxon>
    </lineage>
</organism>
<comment type="catalytic activity">
    <reaction evidence="6">
        <text>(sulfur carrier)-H + L-cysteine = (sulfur carrier)-SH + L-alanine</text>
        <dbReference type="Rhea" id="RHEA:43892"/>
        <dbReference type="Rhea" id="RHEA-COMP:14737"/>
        <dbReference type="Rhea" id="RHEA-COMP:14739"/>
        <dbReference type="ChEBI" id="CHEBI:29917"/>
        <dbReference type="ChEBI" id="CHEBI:35235"/>
        <dbReference type="ChEBI" id="CHEBI:57972"/>
        <dbReference type="ChEBI" id="CHEBI:64428"/>
        <dbReference type="EC" id="2.8.1.7"/>
    </reaction>
</comment>
<reference evidence="8 9" key="1">
    <citation type="submission" date="2022-10" db="EMBL/GenBank/DDBJ databases">
        <title>Genomic of Burkholderia cepacia PN-1.</title>
        <authorList>
            <person name="Yang Y."/>
            <person name="Guan H."/>
            <person name="Huang J."/>
        </authorList>
    </citation>
    <scope>NUCLEOTIDE SEQUENCE [LARGE SCALE GENOMIC DNA]</scope>
    <source>
        <strain evidence="8 9">PN-1</strain>
    </source>
</reference>
<evidence type="ECO:0000256" key="3">
    <source>
        <dbReference type="ARBA" id="ARBA00012239"/>
    </source>
</evidence>
<evidence type="ECO:0000256" key="1">
    <source>
        <dbReference type="ARBA" id="ARBA00001933"/>
    </source>
</evidence>
<dbReference type="Gene3D" id="3.90.1150.10">
    <property type="entry name" value="Aspartate Aminotransferase, domain 1"/>
    <property type="match status" value="1"/>
</dbReference>
<name>A0ABZ3DSQ4_9BURK</name>
<gene>
    <name evidence="8" type="ORF">OHZ10_21250</name>
</gene>
<evidence type="ECO:0000256" key="4">
    <source>
        <dbReference type="ARBA" id="ARBA00022679"/>
    </source>
</evidence>
<dbReference type="CDD" id="cd06453">
    <property type="entry name" value="SufS_like"/>
    <property type="match status" value="1"/>
</dbReference>
<dbReference type="Proteomes" id="UP001448498">
    <property type="component" value="Chromosome 3"/>
</dbReference>
<keyword evidence="5" id="KW-0663">Pyridoxal phosphate</keyword>
<dbReference type="InterPro" id="IPR010970">
    <property type="entry name" value="Cys_dSase_SufS"/>
</dbReference>
<keyword evidence="4" id="KW-0808">Transferase</keyword>
<dbReference type="RefSeq" id="WP_342705720.1">
    <property type="nucleotide sequence ID" value="NZ_CP109822.1"/>
</dbReference>
<dbReference type="Gene3D" id="3.40.640.10">
    <property type="entry name" value="Type I PLP-dependent aspartate aminotransferase-like (Major domain)"/>
    <property type="match status" value="1"/>
</dbReference>
<evidence type="ECO:0000256" key="2">
    <source>
        <dbReference type="ARBA" id="ARBA00010447"/>
    </source>
</evidence>
<dbReference type="InterPro" id="IPR015422">
    <property type="entry name" value="PyrdxlP-dep_Trfase_small"/>
</dbReference>
<sequence>MTIPTPTVNPGLADGHAHALPHAVLPAGLPDPATLARLASEFFATPPGQATAPGLSAGSGAVGGVPSALPAAAPILASVSNPVPGGSPLAGPGGAGTGVPGLALPQGKVPGANLAPSAPTHVLSLGNRAPALAPHAAAQNGLPDNAVSIAPALEPRVGGAALGVPPVNAAAPEGAAKASPYYFTDGSLQGWQATPQDIVVPSNGLASPEAFGLPGDDALRDLLAVHRDAPVSRASGGDVPRYFIDETHAAEPQGQLHRGAHPPFDVNAIRRDFPILQERVNGKQLVWFDNAATTHKPQAVIDRLAYFYAHENSNIHRAAHALAGRATDAYEHARETVQRFIGASSPDEIVFVRGTTEAINLIAKTWGAQNVGEGDEIVVSHLEHHANIVPWQQLAAQKGAKLRVIPVDDSGQVLLDEYRKLLNDRTKIVSVTQVSNALGTVVPVKEIVDLAHRAGAKALVDGAQSISHMRVDVQALDADFFVFSGHKIYGPTGIGVVYGKRAILDDMPPWQGGGNMIADVTFERTVFQPPPNRFEAGTGNIADAVGLGAALDYVSRVGIENIARYEHDLLAYATSVLAPVPGVRLVGTARDKASVLSFVLKGYETGEVGQALNEEGIAVRSGHHCAQPILRRFGLEATVRPSLAFYNTCDEVDALVRVVRRLATRR</sequence>
<proteinExistence type="inferred from homology"/>
<dbReference type="NCBIfam" id="NF041166">
    <property type="entry name" value="f2_encap_cargo1"/>
    <property type="match status" value="1"/>
</dbReference>
<dbReference type="InterPro" id="IPR000192">
    <property type="entry name" value="Aminotrans_V_dom"/>
</dbReference>